<gene>
    <name evidence="9 11" type="primary">buk</name>
    <name evidence="11" type="ORF">INP52_07010</name>
</gene>
<accession>A0A7S7M7P0</accession>
<dbReference type="PRINTS" id="PR00471">
    <property type="entry name" value="ACETATEKNASE"/>
</dbReference>
<dbReference type="Pfam" id="PF00871">
    <property type="entry name" value="Acetate_kinase"/>
    <property type="match status" value="1"/>
</dbReference>
<dbReference type="Proteomes" id="UP000593735">
    <property type="component" value="Chromosome"/>
</dbReference>
<keyword evidence="3 9" id="KW-0963">Cytoplasm</keyword>
<dbReference type="CDD" id="cd24011">
    <property type="entry name" value="ASKHA_NBD_BK"/>
    <property type="match status" value="1"/>
</dbReference>
<dbReference type="PROSITE" id="PS01075">
    <property type="entry name" value="ACETATE_KINASE_1"/>
    <property type="match status" value="1"/>
</dbReference>
<evidence type="ECO:0000256" key="10">
    <source>
        <dbReference type="RuleBase" id="RU003835"/>
    </source>
</evidence>
<keyword evidence="5 9" id="KW-0547">Nucleotide-binding</keyword>
<keyword evidence="12" id="KW-1185">Reference proteome</keyword>
<dbReference type="EC" id="2.7.2.7" evidence="9"/>
<evidence type="ECO:0000256" key="4">
    <source>
        <dbReference type="ARBA" id="ARBA00022679"/>
    </source>
</evidence>
<dbReference type="InterPro" id="IPR011245">
    <property type="entry name" value="Butyrate_kin"/>
</dbReference>
<dbReference type="GO" id="GO:0005524">
    <property type="term" value="F:ATP binding"/>
    <property type="evidence" value="ECO:0007669"/>
    <property type="project" value="UniProtKB-KW"/>
</dbReference>
<dbReference type="GO" id="GO:0008776">
    <property type="term" value="F:acetate kinase activity"/>
    <property type="evidence" value="ECO:0007669"/>
    <property type="project" value="TreeGrafter"/>
</dbReference>
<dbReference type="InterPro" id="IPR000890">
    <property type="entry name" value="Aliphatic_acid_kin_short-chain"/>
</dbReference>
<evidence type="ECO:0000256" key="7">
    <source>
        <dbReference type="ARBA" id="ARBA00022840"/>
    </source>
</evidence>
<dbReference type="AlphaFoldDB" id="A0A7S7M7P0"/>
<proteinExistence type="inferred from homology"/>
<keyword evidence="7 9" id="KW-0067">ATP-binding</keyword>
<dbReference type="GO" id="GO:0047761">
    <property type="term" value="F:butyrate kinase activity"/>
    <property type="evidence" value="ECO:0007669"/>
    <property type="project" value="UniProtKB-UniRule"/>
</dbReference>
<evidence type="ECO:0000256" key="9">
    <source>
        <dbReference type="HAMAP-Rule" id="MF_00542"/>
    </source>
</evidence>
<dbReference type="SUPFAM" id="SSF53067">
    <property type="entry name" value="Actin-like ATPase domain"/>
    <property type="match status" value="2"/>
</dbReference>
<dbReference type="GO" id="GO:0005737">
    <property type="term" value="C:cytoplasm"/>
    <property type="evidence" value="ECO:0007669"/>
    <property type="project" value="UniProtKB-SubCell"/>
</dbReference>
<comment type="catalytic activity">
    <reaction evidence="8 9">
        <text>butanoate + ATP = butanoyl phosphate + ADP</text>
        <dbReference type="Rhea" id="RHEA:13585"/>
        <dbReference type="ChEBI" id="CHEBI:17968"/>
        <dbReference type="ChEBI" id="CHEBI:30616"/>
        <dbReference type="ChEBI" id="CHEBI:58079"/>
        <dbReference type="ChEBI" id="CHEBI:456216"/>
        <dbReference type="EC" id="2.7.2.7"/>
    </reaction>
</comment>
<evidence type="ECO:0000256" key="1">
    <source>
        <dbReference type="ARBA" id="ARBA00004496"/>
    </source>
</evidence>
<comment type="similarity">
    <text evidence="2 9 10">Belongs to the acetokinase family.</text>
</comment>
<dbReference type="PROSITE" id="PS01076">
    <property type="entry name" value="ACETATE_KINASE_2"/>
    <property type="match status" value="1"/>
</dbReference>
<protein>
    <recommendedName>
        <fullName evidence="9">Probable butyrate kinase</fullName>
        <shortName evidence="9">BK</shortName>
        <ecNumber evidence="9">2.7.2.7</ecNumber>
    </recommendedName>
    <alternativeName>
        <fullName evidence="9">Branched-chain carboxylic acid kinase</fullName>
    </alternativeName>
</protein>
<dbReference type="InterPro" id="IPR023865">
    <property type="entry name" value="Aliphatic_acid_kinase_CS"/>
</dbReference>
<evidence type="ECO:0000256" key="6">
    <source>
        <dbReference type="ARBA" id="ARBA00022777"/>
    </source>
</evidence>
<comment type="subcellular location">
    <subcellularLocation>
        <location evidence="1 9">Cytoplasm</location>
    </subcellularLocation>
</comment>
<evidence type="ECO:0000256" key="5">
    <source>
        <dbReference type="ARBA" id="ARBA00022741"/>
    </source>
</evidence>
<keyword evidence="4 9" id="KW-0808">Transferase</keyword>
<dbReference type="Gene3D" id="3.30.420.40">
    <property type="match status" value="2"/>
</dbReference>
<evidence type="ECO:0000313" key="11">
    <source>
        <dbReference type="EMBL" id="QOY60163.1"/>
    </source>
</evidence>
<keyword evidence="6 9" id="KW-0418">Kinase</keyword>
<evidence type="ECO:0000313" key="12">
    <source>
        <dbReference type="Proteomes" id="UP000593735"/>
    </source>
</evidence>
<dbReference type="KEGG" id="tio:INP52_07010"/>
<evidence type="ECO:0000256" key="8">
    <source>
        <dbReference type="ARBA" id="ARBA00048596"/>
    </source>
</evidence>
<dbReference type="GO" id="GO:0006083">
    <property type="term" value="P:acetate metabolic process"/>
    <property type="evidence" value="ECO:0007669"/>
    <property type="project" value="TreeGrafter"/>
</dbReference>
<evidence type="ECO:0000256" key="3">
    <source>
        <dbReference type="ARBA" id="ARBA00022490"/>
    </source>
</evidence>
<dbReference type="EMBL" id="CP063767">
    <property type="protein sequence ID" value="QOY60163.1"/>
    <property type="molecule type" value="Genomic_DNA"/>
</dbReference>
<dbReference type="PANTHER" id="PTHR21060:SF15">
    <property type="entry name" value="ACETATE KINASE-RELATED"/>
    <property type="match status" value="1"/>
</dbReference>
<reference evidence="11 12" key="1">
    <citation type="submission" date="2020-10" db="EMBL/GenBank/DDBJ databases">
        <title>Olsenella immobilis sp.nov., isolated from the mud in a fermentation cellar used for the production of Chinese strong-flavoured liquor.</title>
        <authorList>
            <person name="Lu L."/>
        </authorList>
    </citation>
    <scope>NUCLEOTIDE SEQUENCE [LARGE SCALE GENOMIC DNA]</scope>
    <source>
        <strain evidence="11 12">LZLJ-2</strain>
    </source>
</reference>
<dbReference type="RefSeq" id="WP_194370324.1">
    <property type="nucleotide sequence ID" value="NZ_CP063767.1"/>
</dbReference>
<dbReference type="HAMAP" id="MF_00542">
    <property type="entry name" value="Butyrate_kinase"/>
    <property type="match status" value="1"/>
</dbReference>
<evidence type="ECO:0000256" key="2">
    <source>
        <dbReference type="ARBA" id="ARBA00008748"/>
    </source>
</evidence>
<dbReference type="NCBIfam" id="NF002834">
    <property type="entry name" value="PRK03011.1-5"/>
    <property type="match status" value="1"/>
</dbReference>
<sequence length="375" mass="39933">MAGKGTERAWRVLAVNPGSTSTKVGLFEGDACVFSENVSHSAARLAEFESISAQLPYRRETILSALDAHEIELFSIDAFVGRGGGLVSIEGGTYVVDALLLRDARMGVNGVQHPAQLGSQLAHELAERAGGRSAFVVNPPDTDELCDLARMTGIRGVYRHVHLHALNLKETAVRHACTLGRPYEECNLVICHIGGGISISAHRHGRMMDGYDIVGGEGPMAPTRCGAVPVVDLLDYLGEHDAADVRALCTRAGGFVDLLGTSDALEVSERAAMGDVPARRAWDAMVYQICKGIGSMACALEGRVDGILLGGGMVRNKGLVADIRRRCDWIAPVTAYPGEFELEAMAAGACRVLDGEEQARVYTGIPVFTGFADEV</sequence>
<organism evidence="11 12">
    <name type="scientific">Thermophilibacter immobilis</name>
    <dbReference type="NCBI Taxonomy" id="2779519"/>
    <lineage>
        <taxon>Bacteria</taxon>
        <taxon>Bacillati</taxon>
        <taxon>Actinomycetota</taxon>
        <taxon>Coriobacteriia</taxon>
        <taxon>Coriobacteriales</taxon>
        <taxon>Atopobiaceae</taxon>
        <taxon>Thermophilibacter</taxon>
    </lineage>
</organism>
<name>A0A7S7M7P0_9ACTN</name>
<dbReference type="InterPro" id="IPR043129">
    <property type="entry name" value="ATPase_NBD"/>
</dbReference>
<dbReference type="PIRSF" id="PIRSF036458">
    <property type="entry name" value="Butyrate_kin"/>
    <property type="match status" value="1"/>
</dbReference>
<dbReference type="NCBIfam" id="TIGR02707">
    <property type="entry name" value="butyr_kinase"/>
    <property type="match status" value="1"/>
</dbReference>
<dbReference type="PANTHER" id="PTHR21060">
    <property type="entry name" value="ACETATE KINASE"/>
    <property type="match status" value="1"/>
</dbReference>